<accession>A0ACC0UGD1</accession>
<proteinExistence type="predicted"/>
<reference evidence="1" key="1">
    <citation type="submission" date="2021-03" db="EMBL/GenBank/DDBJ databases">
        <title>Evolutionary priming and transition to the ectomycorrhizal habit in an iconic lineage of mushroom-forming fungi: is preadaptation a requirement?</title>
        <authorList>
            <consortium name="DOE Joint Genome Institute"/>
            <person name="Looney B.P."/>
            <person name="Miyauchi S."/>
            <person name="Morin E."/>
            <person name="Drula E."/>
            <person name="Courty P.E."/>
            <person name="Chicoki N."/>
            <person name="Fauchery L."/>
            <person name="Kohler A."/>
            <person name="Kuo A."/>
            <person name="LaButti K."/>
            <person name="Pangilinan J."/>
            <person name="Lipzen A."/>
            <person name="Riley R."/>
            <person name="Andreopoulos W."/>
            <person name="He G."/>
            <person name="Johnson J."/>
            <person name="Barry K.W."/>
            <person name="Grigoriev I.V."/>
            <person name="Nagy L."/>
            <person name="Hibbett D."/>
            <person name="Henrissat B."/>
            <person name="Matheny P.B."/>
            <person name="Labbe J."/>
            <person name="Martin A.F."/>
        </authorList>
    </citation>
    <scope>NUCLEOTIDE SEQUENCE</scope>
    <source>
        <strain evidence="1">BPL698</strain>
    </source>
</reference>
<dbReference type="Proteomes" id="UP001207468">
    <property type="component" value="Unassembled WGS sequence"/>
</dbReference>
<protein>
    <submittedName>
        <fullName evidence="1">Uncharacterized protein</fullName>
    </submittedName>
</protein>
<gene>
    <name evidence="1" type="ORF">F5148DRAFT_554601</name>
</gene>
<comment type="caution">
    <text evidence="1">The sequence shown here is derived from an EMBL/GenBank/DDBJ whole genome shotgun (WGS) entry which is preliminary data.</text>
</comment>
<name>A0ACC0UGD1_9AGAM</name>
<keyword evidence="2" id="KW-1185">Reference proteome</keyword>
<evidence type="ECO:0000313" key="1">
    <source>
        <dbReference type="EMBL" id="KAI9510591.1"/>
    </source>
</evidence>
<dbReference type="EMBL" id="JAGFNK010000039">
    <property type="protein sequence ID" value="KAI9510591.1"/>
    <property type="molecule type" value="Genomic_DNA"/>
</dbReference>
<organism evidence="1 2">
    <name type="scientific">Russula earlei</name>
    <dbReference type="NCBI Taxonomy" id="71964"/>
    <lineage>
        <taxon>Eukaryota</taxon>
        <taxon>Fungi</taxon>
        <taxon>Dikarya</taxon>
        <taxon>Basidiomycota</taxon>
        <taxon>Agaricomycotina</taxon>
        <taxon>Agaricomycetes</taxon>
        <taxon>Russulales</taxon>
        <taxon>Russulaceae</taxon>
        <taxon>Russula</taxon>
    </lineage>
</organism>
<evidence type="ECO:0000313" key="2">
    <source>
        <dbReference type="Proteomes" id="UP001207468"/>
    </source>
</evidence>
<sequence length="200" mass="21692">MTMTATETLNHFTSSGSQRVYGAADGGLKHSPDSVEVRSVVKATLRSGECGIRGRKKPQQGQKQVMSVCMRGRKGVDRETSANMKIGCMVCNNATRTKSLIAARHACDVPHSEAPTTNRNWQVPRCSLVIAPCGPRLLALHDQSHTEARERGPKLSTRPHQPQSGTRPILDPVCAPSDPRAIESLLCSALFFSSCPLTLF</sequence>